<accession>A0A151I6R7</accession>
<sequence length="526" mass="60878">MKFLPTDARTLLKTPRKSEIVSMIYGQYVHFGIAEGIRYIIETSGTVTHLPEEIHLSFNIDGLPLTKSSKSQLRPILGCLRNFKNKSSFIVGAFHGYKKPPEAEIFLNYFIEEAERLVENGYTWRGTNSKFIIDCFICDAPKVVYPEMNAPLRTAESFITQSQPQHHMSVSPLLRLNIDMISQMPYEYMHLVLLGHVKRGLKIMTGKLNPMKLSVQQVSDISKRNLQLRQYIPCEFARKPRALDELDQMKATEFREYLFYTGPVVLRKIIRSNVYNHFLKLSTAMRLLATPIDYEQNRYAKRLIDEYFIEYIQLYGNENITYNTHGMLHLADDALRWGPLDDFSAFTFENHLQYIKKLVKGNDKPLEQLSNRVSEMRNNRYGTFNDAISTYKLGKEYSNGILIDNCTSPMHLNVQFRDFKITIKKPNNYCIMRDESVVMVENICYLNNVAVIIGKKFKNGKPFFHLPAPSTCFGIVQFSQEYGSLQAFPIHDIKNKAVVLPIFHSSNQTKGHYKNVVAFPLMHRNN</sequence>
<evidence type="ECO:0000313" key="2">
    <source>
        <dbReference type="Proteomes" id="UP000078542"/>
    </source>
</evidence>
<dbReference type="PANTHER" id="PTHR33053">
    <property type="entry name" value="PROTEIN, PUTATIVE-RELATED"/>
    <property type="match status" value="1"/>
</dbReference>
<proteinExistence type="predicted"/>
<reference evidence="1 2" key="1">
    <citation type="submission" date="2016-03" db="EMBL/GenBank/DDBJ databases">
        <title>Cyphomyrmex costatus WGS genome.</title>
        <authorList>
            <person name="Nygaard S."/>
            <person name="Hu H."/>
            <person name="Boomsma J."/>
            <person name="Zhang G."/>
        </authorList>
    </citation>
    <scope>NUCLEOTIDE SEQUENCE [LARGE SCALE GENOMIC DNA]</scope>
    <source>
        <strain evidence="1">MS0001</strain>
        <tissue evidence="1">Whole body</tissue>
    </source>
</reference>
<name>A0A151I6R7_9HYME</name>
<dbReference type="Proteomes" id="UP000078542">
    <property type="component" value="Unassembled WGS sequence"/>
</dbReference>
<evidence type="ECO:0000313" key="1">
    <source>
        <dbReference type="EMBL" id="KYM93386.1"/>
    </source>
</evidence>
<protein>
    <recommendedName>
        <fullName evidence="3">DUF4218 domain-containing protein</fullName>
    </recommendedName>
</protein>
<keyword evidence="2" id="KW-1185">Reference proteome</keyword>
<dbReference type="AlphaFoldDB" id="A0A151I6R7"/>
<dbReference type="EMBL" id="KQ978513">
    <property type="protein sequence ID" value="KYM93386.1"/>
    <property type="molecule type" value="Genomic_DNA"/>
</dbReference>
<dbReference type="STRING" id="456900.A0A151I6R7"/>
<organism evidence="1 2">
    <name type="scientific">Cyphomyrmex costatus</name>
    <dbReference type="NCBI Taxonomy" id="456900"/>
    <lineage>
        <taxon>Eukaryota</taxon>
        <taxon>Metazoa</taxon>
        <taxon>Ecdysozoa</taxon>
        <taxon>Arthropoda</taxon>
        <taxon>Hexapoda</taxon>
        <taxon>Insecta</taxon>
        <taxon>Pterygota</taxon>
        <taxon>Neoptera</taxon>
        <taxon>Endopterygota</taxon>
        <taxon>Hymenoptera</taxon>
        <taxon>Apocrita</taxon>
        <taxon>Aculeata</taxon>
        <taxon>Formicoidea</taxon>
        <taxon>Formicidae</taxon>
        <taxon>Myrmicinae</taxon>
        <taxon>Cyphomyrmex</taxon>
    </lineage>
</organism>
<dbReference type="PANTHER" id="PTHR33053:SF24">
    <property type="entry name" value="TRANSPOSASE DOMAIN-CONTAINING PROTEIN"/>
    <property type="match status" value="1"/>
</dbReference>
<gene>
    <name evidence="1" type="ORF">ALC62_16015</name>
</gene>
<evidence type="ECO:0008006" key="3">
    <source>
        <dbReference type="Google" id="ProtNLM"/>
    </source>
</evidence>